<keyword evidence="4" id="KW-0206">Cytoskeleton</keyword>
<feature type="compositionally biased region" description="Polar residues" evidence="6">
    <location>
        <begin position="125"/>
        <end position="145"/>
    </location>
</feature>
<dbReference type="InterPro" id="IPR013761">
    <property type="entry name" value="SAM/pointed_sf"/>
</dbReference>
<dbReference type="PRINTS" id="PR00380">
    <property type="entry name" value="KINESINHEAVY"/>
</dbReference>
<evidence type="ECO:0000256" key="5">
    <source>
        <dbReference type="PROSITE-ProRule" id="PRU00283"/>
    </source>
</evidence>
<sequence length="1257" mass="139904">MGTLYDCLLEVHLEKYYETFLNHGISKAESLLKLTPRDYGVLGLNTTEERRRLYELINLLRTVLNPSSHVASGPTRQRNGRKRIHSPGDTVKKEFPSAPQTPPPLQKDARSPWSPVLPHCVPISSGDTSHSRSNPEMTTYSNYIDTSRSSPQSPLFIEKVKYRAGYNYGVPKSKKKGKTSSTRDMRDEKIKVCVRKRPIFGKNVVDVVEVHDGHTVIVNEMKLTVDLTSYILQHKFYFDDAFGEHYSNEEVYLQAAKPLVEWVFEKGQATIFAYGQTGAGKTFTMMGSGDIPGLYLLAAEDIFSIIESESYGSGFHVWLSYYEIYCGQLFDLLNGKKRLHAREDSSHKVCISGLTETQVPDVSSLMQVKSVISFIDLAGNERAADVKDSDRQSRKEGAEINQSLLALKECIRSLDQESSFTPFRQSKLTHILKDSFTGKSKTCMIANISPNQNATECTLNTLRYADRVKEIRPDTGSPRVMRRKCTENIPANKNISGAGISPSFFHHSNILCTSTPIRRQCSDYNLPADTAATTLLDPNESPIQGHRMPRKVSSKFNILPDKITVSKCIPTSENLPTTRQMEGGLPPETEFDNYQAEAYTEMKMDNIQSPREDEPITSDFNYDLNDLNKTKKDDDEFTSDARLIQCEGGAYISPSRLSPSEVRMLYGSSMPSVEHLGGHKCRPPLNRVRNHSDPGVMPSALANPKDDGKMKRQLSSDVVPGHYDQPEEHSSNSTDSDYPIGTPEDILRFPSSHNQTTGHLPNQRAIETELKTVFPLPPSPPRIKSTPTAAKREQMHVRDIWEKGFTRVTEPHINVSHTESKSPNPAPLKHLSTTLPNKPHRHAFPEEKKYFRKVSRDYSIKDETLSVVNNPNTIASSSATPTLTTVLDNTDPTVVTNTSNFSQSQFVGGVYSNKLTVAEELLSSFRGSAQAVPNDPEKSSSREASFLEMEHISPPDSRHHPHPESVHPPLIVVDSVREKKRIKETSIPQAEAYPRSPEPLPDLCASDIAAMKQSLFQFLQKMSSISTKVTDNSEPSSQGSSLEGAVYPPNDSFEVEPLVYSTKHSSTNRTTNTEVVSTHSPPLVSLREVSSQAAKTSETINQTPINAWSPSSPKTGFFPIDPQPVHNIPSPTLAKSPVPRHVIYPVPFLPSGMSATENRQELLNSKEVCERLIQAHEKQLATMTMLCKQEMKLLLLAKSGQKSFTDFIEKVSQILSCKLKAISLLQQEIQIHGASISAAGSQMEETVFCTGSTDPSK</sequence>
<dbReference type="InterPro" id="IPR036961">
    <property type="entry name" value="Kinesin_motor_dom_sf"/>
</dbReference>
<dbReference type="GO" id="GO:0007018">
    <property type="term" value="P:microtubule-based movement"/>
    <property type="evidence" value="ECO:0007669"/>
    <property type="project" value="InterPro"/>
</dbReference>
<keyword evidence="10" id="KW-1185">Reference proteome</keyword>
<dbReference type="FunFam" id="3.40.850.10:FF:000340">
    <property type="entry name" value="Kinesin-like protein"/>
    <property type="match status" value="1"/>
</dbReference>
<dbReference type="PANTHER" id="PTHR47971">
    <property type="entry name" value="KINESIN-RELATED PROTEIN 6"/>
    <property type="match status" value="1"/>
</dbReference>
<dbReference type="SUPFAM" id="SSF52540">
    <property type="entry name" value="P-loop containing nucleoside triphosphate hydrolases"/>
    <property type="match status" value="1"/>
</dbReference>
<dbReference type="PROSITE" id="PS00411">
    <property type="entry name" value="KINESIN_MOTOR_1"/>
    <property type="match status" value="1"/>
</dbReference>
<reference evidence="9" key="1">
    <citation type="submission" date="2021-01" db="EMBL/GenBank/DDBJ databases">
        <authorList>
            <person name="Li R."/>
            <person name="Bekaert M."/>
        </authorList>
    </citation>
    <scope>NUCLEOTIDE SEQUENCE</scope>
    <source>
        <strain evidence="9">Farmed</strain>
    </source>
</reference>
<dbReference type="EMBL" id="CAHIKZ030001205">
    <property type="protein sequence ID" value="CAE1256183.1"/>
    <property type="molecule type" value="Genomic_DNA"/>
</dbReference>
<evidence type="ECO:0000313" key="10">
    <source>
        <dbReference type="Proteomes" id="UP000597762"/>
    </source>
</evidence>
<proteinExistence type="inferred from homology"/>
<dbReference type="Gene3D" id="3.40.850.10">
    <property type="entry name" value="Kinesin motor domain"/>
    <property type="match status" value="2"/>
</dbReference>
<dbReference type="InterPro" id="IPR001752">
    <property type="entry name" value="Kinesin_motor_dom"/>
</dbReference>
<dbReference type="GO" id="GO:0005874">
    <property type="term" value="C:microtubule"/>
    <property type="evidence" value="ECO:0007669"/>
    <property type="project" value="TreeGrafter"/>
</dbReference>
<dbReference type="PROSITE" id="PS50105">
    <property type="entry name" value="SAM_DOMAIN"/>
    <property type="match status" value="1"/>
</dbReference>
<dbReference type="GO" id="GO:0005524">
    <property type="term" value="F:ATP binding"/>
    <property type="evidence" value="ECO:0007669"/>
    <property type="project" value="UniProtKB-UniRule"/>
</dbReference>
<keyword evidence="5" id="KW-0505">Motor protein</keyword>
<feature type="region of interest" description="Disordered" evidence="6">
    <location>
        <begin position="672"/>
        <end position="793"/>
    </location>
</feature>
<name>A0A812C5P9_ACAPH</name>
<dbReference type="Pfam" id="PF00225">
    <property type="entry name" value="Kinesin"/>
    <property type="match status" value="2"/>
</dbReference>
<dbReference type="GO" id="GO:0008017">
    <property type="term" value="F:microtubule binding"/>
    <property type="evidence" value="ECO:0007669"/>
    <property type="project" value="InterPro"/>
</dbReference>
<evidence type="ECO:0000259" key="7">
    <source>
        <dbReference type="PROSITE" id="PS50067"/>
    </source>
</evidence>
<dbReference type="CDD" id="cd01367">
    <property type="entry name" value="KISc_KIF2_like"/>
    <property type="match status" value="1"/>
</dbReference>
<dbReference type="InterPro" id="IPR019821">
    <property type="entry name" value="Kinesin_motor_CS"/>
</dbReference>
<dbReference type="SUPFAM" id="SSF47769">
    <property type="entry name" value="SAM/Pointed domain"/>
    <property type="match status" value="1"/>
</dbReference>
<evidence type="ECO:0000313" key="9">
    <source>
        <dbReference type="EMBL" id="CAE1256183.1"/>
    </source>
</evidence>
<dbReference type="SMART" id="SM00129">
    <property type="entry name" value="KISc"/>
    <property type="match status" value="1"/>
</dbReference>
<accession>A0A812C5P9</accession>
<gene>
    <name evidence="9" type="ORF">SPHA_30029</name>
</gene>
<dbReference type="GO" id="GO:0003777">
    <property type="term" value="F:microtubule motor activity"/>
    <property type="evidence" value="ECO:0007669"/>
    <property type="project" value="InterPro"/>
</dbReference>
<feature type="compositionally biased region" description="Polar residues" evidence="6">
    <location>
        <begin position="67"/>
        <end position="77"/>
    </location>
</feature>
<dbReference type="InterPro" id="IPR001660">
    <property type="entry name" value="SAM"/>
</dbReference>
<feature type="domain" description="SAM" evidence="8">
    <location>
        <begin position="1"/>
        <end position="63"/>
    </location>
</feature>
<dbReference type="GO" id="GO:0007019">
    <property type="term" value="P:microtubule depolymerization"/>
    <property type="evidence" value="ECO:0007669"/>
    <property type="project" value="TreeGrafter"/>
</dbReference>
<feature type="compositionally biased region" description="Polar residues" evidence="6">
    <location>
        <begin position="1027"/>
        <end position="1041"/>
    </location>
</feature>
<dbReference type="PANTHER" id="PTHR47971:SF20">
    <property type="entry name" value="KINESIN-LIKE PROTEIN KIF24"/>
    <property type="match status" value="1"/>
</dbReference>
<keyword evidence="4" id="KW-0963">Cytoplasm</keyword>
<feature type="region of interest" description="Disordered" evidence="6">
    <location>
        <begin position="67"/>
        <end position="145"/>
    </location>
</feature>
<dbReference type="InterPro" id="IPR027417">
    <property type="entry name" value="P-loop_NTPase"/>
</dbReference>
<evidence type="ECO:0000256" key="6">
    <source>
        <dbReference type="SAM" id="MobiDB-lite"/>
    </source>
</evidence>
<evidence type="ECO:0000259" key="8">
    <source>
        <dbReference type="PROSITE" id="PS50105"/>
    </source>
</evidence>
<evidence type="ECO:0000256" key="3">
    <source>
        <dbReference type="ARBA" id="ARBA00022840"/>
    </source>
</evidence>
<dbReference type="Gene3D" id="1.10.150.50">
    <property type="entry name" value="Transcription Factor, Ets-1"/>
    <property type="match status" value="1"/>
</dbReference>
<keyword evidence="3 5" id="KW-0067">ATP-binding</keyword>
<dbReference type="InterPro" id="IPR027640">
    <property type="entry name" value="Kinesin-like_fam"/>
</dbReference>
<dbReference type="OrthoDB" id="3176171at2759"/>
<feature type="compositionally biased region" description="Polar residues" evidence="6">
    <location>
        <begin position="751"/>
        <end position="760"/>
    </location>
</feature>
<comment type="similarity">
    <text evidence="5">Belongs to the TRAFAC class myosin-kinesin ATPase superfamily. Kinesin family.</text>
</comment>
<dbReference type="AlphaFoldDB" id="A0A812C5P9"/>
<feature type="region of interest" description="Disordered" evidence="6">
    <location>
        <begin position="1027"/>
        <end position="1048"/>
    </location>
</feature>
<protein>
    <submittedName>
        <fullName evidence="9">KIF2_24</fullName>
    </submittedName>
</protein>
<feature type="domain" description="Kinesin motor" evidence="7">
    <location>
        <begin position="189"/>
        <end position="471"/>
    </location>
</feature>
<evidence type="ECO:0000256" key="1">
    <source>
        <dbReference type="ARBA" id="ARBA00004245"/>
    </source>
</evidence>
<keyword evidence="2 5" id="KW-0547">Nucleotide-binding</keyword>
<dbReference type="Proteomes" id="UP000597762">
    <property type="component" value="Unassembled WGS sequence"/>
</dbReference>
<organism evidence="9 10">
    <name type="scientific">Acanthosepion pharaonis</name>
    <name type="common">Pharaoh cuttlefish</name>
    <name type="synonym">Sepia pharaonis</name>
    <dbReference type="NCBI Taxonomy" id="158019"/>
    <lineage>
        <taxon>Eukaryota</taxon>
        <taxon>Metazoa</taxon>
        <taxon>Spiralia</taxon>
        <taxon>Lophotrochozoa</taxon>
        <taxon>Mollusca</taxon>
        <taxon>Cephalopoda</taxon>
        <taxon>Coleoidea</taxon>
        <taxon>Decapodiformes</taxon>
        <taxon>Sepiida</taxon>
        <taxon>Sepiina</taxon>
        <taxon>Sepiidae</taxon>
        <taxon>Acanthosepion</taxon>
    </lineage>
</organism>
<comment type="subcellular location">
    <subcellularLocation>
        <location evidence="1">Cytoplasm</location>
        <location evidence="1">Cytoskeleton</location>
    </subcellularLocation>
</comment>
<evidence type="ECO:0000256" key="2">
    <source>
        <dbReference type="ARBA" id="ARBA00022741"/>
    </source>
</evidence>
<comment type="caution">
    <text evidence="9">The sequence shown here is derived from an EMBL/GenBank/DDBJ whole genome shotgun (WGS) entry which is preliminary data.</text>
</comment>
<dbReference type="PROSITE" id="PS50067">
    <property type="entry name" value="KINESIN_MOTOR_2"/>
    <property type="match status" value="1"/>
</dbReference>
<evidence type="ECO:0000256" key="4">
    <source>
        <dbReference type="ARBA" id="ARBA00023212"/>
    </source>
</evidence>
<feature type="binding site" evidence="5">
    <location>
        <begin position="275"/>
        <end position="282"/>
    </location>
    <ligand>
        <name>ATP</name>
        <dbReference type="ChEBI" id="CHEBI:30616"/>
    </ligand>
</feature>